<feature type="region of interest" description="Disordered" evidence="1">
    <location>
        <begin position="102"/>
        <end position="149"/>
    </location>
</feature>
<keyword evidence="3" id="KW-1185">Reference proteome</keyword>
<feature type="compositionally biased region" description="Polar residues" evidence="1">
    <location>
        <begin position="139"/>
        <end position="149"/>
    </location>
</feature>
<proteinExistence type="predicted"/>
<evidence type="ECO:0000256" key="1">
    <source>
        <dbReference type="SAM" id="MobiDB-lite"/>
    </source>
</evidence>
<dbReference type="AlphaFoldDB" id="A0A8J5CQX4"/>
<dbReference type="EMBL" id="JACEEZ010018727">
    <property type="protein sequence ID" value="KAG0716597.1"/>
    <property type="molecule type" value="Genomic_DNA"/>
</dbReference>
<evidence type="ECO:0000313" key="2">
    <source>
        <dbReference type="EMBL" id="KAG0716597.1"/>
    </source>
</evidence>
<feature type="compositionally biased region" description="Basic residues" evidence="1">
    <location>
        <begin position="111"/>
        <end position="123"/>
    </location>
</feature>
<gene>
    <name evidence="2" type="ORF">GWK47_000981</name>
</gene>
<sequence length="149" mass="16602">MADVQRLLNQENRVITEPRQKVSNWATGSVQARRSAPREIENKTPHYKRAYVGSHTADLAPRPVPTLENGCKRVRTPCEDSISSRRELARRVMRVQRQVEILAGAAGPRAGRTHRSPRTHAKPPPRSGPWPRGVPKGRGTTTPTFFGAV</sequence>
<protein>
    <submittedName>
        <fullName evidence="2">Uncharacterized protein</fullName>
    </submittedName>
</protein>
<accession>A0A8J5CQX4</accession>
<dbReference type="Proteomes" id="UP000770661">
    <property type="component" value="Unassembled WGS sequence"/>
</dbReference>
<evidence type="ECO:0000313" key="3">
    <source>
        <dbReference type="Proteomes" id="UP000770661"/>
    </source>
</evidence>
<comment type="caution">
    <text evidence="2">The sequence shown here is derived from an EMBL/GenBank/DDBJ whole genome shotgun (WGS) entry which is preliminary data.</text>
</comment>
<name>A0A8J5CQX4_CHIOP</name>
<organism evidence="2 3">
    <name type="scientific">Chionoecetes opilio</name>
    <name type="common">Atlantic snow crab</name>
    <name type="synonym">Cancer opilio</name>
    <dbReference type="NCBI Taxonomy" id="41210"/>
    <lineage>
        <taxon>Eukaryota</taxon>
        <taxon>Metazoa</taxon>
        <taxon>Ecdysozoa</taxon>
        <taxon>Arthropoda</taxon>
        <taxon>Crustacea</taxon>
        <taxon>Multicrustacea</taxon>
        <taxon>Malacostraca</taxon>
        <taxon>Eumalacostraca</taxon>
        <taxon>Eucarida</taxon>
        <taxon>Decapoda</taxon>
        <taxon>Pleocyemata</taxon>
        <taxon>Brachyura</taxon>
        <taxon>Eubrachyura</taxon>
        <taxon>Majoidea</taxon>
        <taxon>Majidae</taxon>
        <taxon>Chionoecetes</taxon>
    </lineage>
</organism>
<reference evidence="2" key="1">
    <citation type="submission" date="2020-07" db="EMBL/GenBank/DDBJ databases">
        <title>The High-quality genome of the commercially important snow crab, Chionoecetes opilio.</title>
        <authorList>
            <person name="Jeong J.-H."/>
            <person name="Ryu S."/>
        </authorList>
    </citation>
    <scope>NUCLEOTIDE SEQUENCE</scope>
    <source>
        <strain evidence="2">MADBK_172401_WGS</strain>
        <tissue evidence="2">Digestive gland</tissue>
    </source>
</reference>